<dbReference type="PANTHER" id="PTHR22055">
    <property type="entry name" value="28 KDA HEAT- AND ACID-STABLE PHOSPHOPROTEIN PDGF-ASSOCIATED PROTEIN"/>
    <property type="match status" value="1"/>
</dbReference>
<evidence type="ECO:0000313" key="4">
    <source>
        <dbReference type="Proteomes" id="UP001168098"/>
    </source>
</evidence>
<dbReference type="Pfam" id="PF10252">
    <property type="entry name" value="PP28"/>
    <property type="match status" value="1"/>
</dbReference>
<evidence type="ECO:0000313" key="3">
    <source>
        <dbReference type="EMBL" id="KAJ9674957.1"/>
    </source>
</evidence>
<feature type="region of interest" description="Disordered" evidence="1">
    <location>
        <begin position="1"/>
        <end position="20"/>
    </location>
</feature>
<feature type="compositionally biased region" description="Acidic residues" evidence="1">
    <location>
        <begin position="42"/>
        <end position="53"/>
    </location>
</feature>
<comment type="caution">
    <text evidence="3">The sequence shown here is derived from an EMBL/GenBank/DDBJ whole genome shotgun (WGS) entry which is preliminary data.</text>
</comment>
<proteinExistence type="predicted"/>
<organism evidence="3 4">
    <name type="scientific">Vitis rotundifolia</name>
    <name type="common">Muscadine grape</name>
    <dbReference type="NCBI Taxonomy" id="103349"/>
    <lineage>
        <taxon>Eukaryota</taxon>
        <taxon>Viridiplantae</taxon>
        <taxon>Streptophyta</taxon>
        <taxon>Embryophyta</taxon>
        <taxon>Tracheophyta</taxon>
        <taxon>Spermatophyta</taxon>
        <taxon>Magnoliopsida</taxon>
        <taxon>eudicotyledons</taxon>
        <taxon>Gunneridae</taxon>
        <taxon>Pentapetalae</taxon>
        <taxon>rosids</taxon>
        <taxon>Vitales</taxon>
        <taxon>Vitaceae</taxon>
        <taxon>Viteae</taxon>
        <taxon>Vitis</taxon>
    </lineage>
</organism>
<accession>A0AA38YQY7</accession>
<keyword evidence="4" id="KW-1185">Reference proteome</keyword>
<feature type="compositionally biased region" description="Basic residues" evidence="1">
    <location>
        <begin position="1"/>
        <end position="12"/>
    </location>
</feature>
<reference evidence="3 4" key="1">
    <citation type="journal article" date="2023" name="BMC Biotechnol.">
        <title>Vitis rotundifolia cv Carlos genome sequencing.</title>
        <authorList>
            <person name="Huff M."/>
            <person name="Hulse-Kemp A."/>
            <person name="Scheffler B."/>
            <person name="Youngblood R."/>
            <person name="Simpson S."/>
            <person name="Babiker E."/>
            <person name="Staton M."/>
        </authorList>
    </citation>
    <scope>NUCLEOTIDE SEQUENCE [LARGE SCALE GENOMIC DNA]</scope>
    <source>
        <tissue evidence="3">Leaf</tissue>
    </source>
</reference>
<feature type="domain" description="Casein kinase substrate phosphoprotein PP28" evidence="2">
    <location>
        <begin position="52"/>
        <end position="122"/>
    </location>
</feature>
<dbReference type="AlphaFoldDB" id="A0AA38YQY7"/>
<dbReference type="Proteomes" id="UP001168098">
    <property type="component" value="Unassembled WGS sequence"/>
</dbReference>
<evidence type="ECO:0000256" key="1">
    <source>
        <dbReference type="SAM" id="MobiDB-lite"/>
    </source>
</evidence>
<sequence length="135" mass="15907">MGKGKGKGKLKGKSAGMRQFSTDEEIVASNFVHPSTFKQEEIEAEEEYSEEESREERDLDIEKITQLSRHEKNEIDKQKRHERGIKLHEQGKTEQARKDLERLTLIRQQIVDAAKKREEEKAFKEKKKAETRKWP</sequence>
<dbReference type="EMBL" id="JARBHA010000018">
    <property type="protein sequence ID" value="KAJ9674957.1"/>
    <property type="molecule type" value="Genomic_DNA"/>
</dbReference>
<protein>
    <recommendedName>
        <fullName evidence="2">Casein kinase substrate phosphoprotein PP28 domain-containing protein</fullName>
    </recommendedName>
</protein>
<dbReference type="InterPro" id="IPR039876">
    <property type="entry name" value="HAP28"/>
</dbReference>
<name>A0AA38YQY7_VITRO</name>
<feature type="compositionally biased region" description="Basic and acidic residues" evidence="1">
    <location>
        <begin position="54"/>
        <end position="98"/>
    </location>
</feature>
<feature type="region of interest" description="Disordered" evidence="1">
    <location>
        <begin position="114"/>
        <end position="135"/>
    </location>
</feature>
<gene>
    <name evidence="3" type="ORF">PVL29_024084</name>
</gene>
<dbReference type="InterPro" id="IPR019380">
    <property type="entry name" value="Casein_kinase_sb_PP28"/>
</dbReference>
<evidence type="ECO:0000259" key="2">
    <source>
        <dbReference type="Pfam" id="PF10252"/>
    </source>
</evidence>
<feature type="region of interest" description="Disordered" evidence="1">
    <location>
        <begin position="25"/>
        <end position="98"/>
    </location>
</feature>